<dbReference type="Gene3D" id="2.60.120.10">
    <property type="entry name" value="Jelly Rolls"/>
    <property type="match status" value="1"/>
</dbReference>
<dbReference type="InterPro" id="IPR018490">
    <property type="entry name" value="cNMP-bd_dom_sf"/>
</dbReference>
<keyword evidence="2" id="KW-0238">DNA-binding</keyword>
<dbReference type="Pfam" id="PF00027">
    <property type="entry name" value="cNMP_binding"/>
    <property type="match status" value="1"/>
</dbReference>
<evidence type="ECO:0000256" key="2">
    <source>
        <dbReference type="ARBA" id="ARBA00023125"/>
    </source>
</evidence>
<name>A0A147ILS6_9SPHN</name>
<dbReference type="SUPFAM" id="SSF46785">
    <property type="entry name" value="Winged helix' DNA-binding domain"/>
    <property type="match status" value="1"/>
</dbReference>
<dbReference type="Gene3D" id="1.10.10.10">
    <property type="entry name" value="Winged helix-like DNA-binding domain superfamily/Winged helix DNA-binding domain"/>
    <property type="match status" value="1"/>
</dbReference>
<comment type="caution">
    <text evidence="5">The sequence shown here is derived from an EMBL/GenBank/DDBJ whole genome shotgun (WGS) entry which is preliminary data.</text>
</comment>
<evidence type="ECO:0000256" key="1">
    <source>
        <dbReference type="ARBA" id="ARBA00023015"/>
    </source>
</evidence>
<dbReference type="PATRIC" id="fig|172044.3.peg.3570"/>
<dbReference type="AlphaFoldDB" id="A0A147ILS6"/>
<sequence>MSYPIHRFQAICRLTPAEERHLTTLGDAEIVRRRGETFQREGDAPGGFHLHVRGWISSSILLRSGNRLIQKIHLPGDILGTPSMVLPQAADTLTAITEAVTAFVPYERFGQLFTQAPRLAALFTIAVQMERLALMDVLAVTGNASAREQLARLLVDLHARLSPIGMVQDDSFHLPLTQEVLGDLLGLTAVHVNRTIRGMEADGIISREGHRVRLLNLPALREISPLPPRRLQFEPAWLPAPL</sequence>
<dbReference type="SMART" id="SM00419">
    <property type="entry name" value="HTH_CRP"/>
    <property type="match status" value="1"/>
</dbReference>
<reference evidence="5 6" key="1">
    <citation type="journal article" date="2016" name="Front. Microbiol.">
        <title>Genomic Resource of Rice Seed Associated Bacteria.</title>
        <authorList>
            <person name="Midha S."/>
            <person name="Bansal K."/>
            <person name="Sharma S."/>
            <person name="Kumar N."/>
            <person name="Patil P.P."/>
            <person name="Chaudhry V."/>
            <person name="Patil P.B."/>
        </authorList>
    </citation>
    <scope>NUCLEOTIDE SEQUENCE [LARGE SCALE GENOMIC DNA]</scope>
    <source>
        <strain evidence="5 6">NS355</strain>
    </source>
</reference>
<protein>
    <submittedName>
        <fullName evidence="5">Crp/Fnr family transcriptional regulator</fullName>
    </submittedName>
</protein>
<dbReference type="EMBL" id="LDTF01000094">
    <property type="protein sequence ID" value="KTT96200.1"/>
    <property type="molecule type" value="Genomic_DNA"/>
</dbReference>
<evidence type="ECO:0000313" key="5">
    <source>
        <dbReference type="EMBL" id="KTT96200.1"/>
    </source>
</evidence>
<proteinExistence type="predicted"/>
<keyword evidence="1" id="KW-0805">Transcription regulation</keyword>
<keyword evidence="3" id="KW-0804">Transcription</keyword>
<dbReference type="InterPro" id="IPR036388">
    <property type="entry name" value="WH-like_DNA-bd_sf"/>
</dbReference>
<dbReference type="SUPFAM" id="SSF51206">
    <property type="entry name" value="cAMP-binding domain-like"/>
    <property type="match status" value="1"/>
</dbReference>
<dbReference type="CDD" id="cd00038">
    <property type="entry name" value="CAP_ED"/>
    <property type="match status" value="1"/>
</dbReference>
<dbReference type="InterPro" id="IPR000595">
    <property type="entry name" value="cNMP-bd_dom"/>
</dbReference>
<dbReference type="InterPro" id="IPR014710">
    <property type="entry name" value="RmlC-like_jellyroll"/>
</dbReference>
<dbReference type="PROSITE" id="PS51063">
    <property type="entry name" value="HTH_CRP_2"/>
    <property type="match status" value="1"/>
</dbReference>
<dbReference type="InterPro" id="IPR012318">
    <property type="entry name" value="HTH_CRP"/>
</dbReference>
<evidence type="ECO:0000256" key="3">
    <source>
        <dbReference type="ARBA" id="ARBA00023163"/>
    </source>
</evidence>
<dbReference type="RefSeq" id="WP_058746442.1">
    <property type="nucleotide sequence ID" value="NZ_LDTF01000094.1"/>
</dbReference>
<accession>A0A147ILS6</accession>
<feature type="domain" description="HTH crp-type" evidence="4">
    <location>
        <begin position="144"/>
        <end position="218"/>
    </location>
</feature>
<dbReference type="OrthoDB" id="6155297at2"/>
<gene>
    <name evidence="5" type="ORF">NS355_15110</name>
</gene>
<dbReference type="InterPro" id="IPR036390">
    <property type="entry name" value="WH_DNA-bd_sf"/>
</dbReference>
<dbReference type="Proteomes" id="UP000073923">
    <property type="component" value="Unassembled WGS sequence"/>
</dbReference>
<dbReference type="GO" id="GO:0003677">
    <property type="term" value="F:DNA binding"/>
    <property type="evidence" value="ECO:0007669"/>
    <property type="project" value="UniProtKB-KW"/>
</dbReference>
<evidence type="ECO:0000313" key="6">
    <source>
        <dbReference type="Proteomes" id="UP000073923"/>
    </source>
</evidence>
<evidence type="ECO:0000259" key="4">
    <source>
        <dbReference type="PROSITE" id="PS51063"/>
    </source>
</evidence>
<dbReference type="GO" id="GO:0006355">
    <property type="term" value="P:regulation of DNA-templated transcription"/>
    <property type="evidence" value="ECO:0007669"/>
    <property type="project" value="InterPro"/>
</dbReference>
<dbReference type="Pfam" id="PF13545">
    <property type="entry name" value="HTH_Crp_2"/>
    <property type="match status" value="1"/>
</dbReference>
<organism evidence="5 6">
    <name type="scientific">Sphingomonas yabuuchiae</name>
    <dbReference type="NCBI Taxonomy" id="172044"/>
    <lineage>
        <taxon>Bacteria</taxon>
        <taxon>Pseudomonadati</taxon>
        <taxon>Pseudomonadota</taxon>
        <taxon>Alphaproteobacteria</taxon>
        <taxon>Sphingomonadales</taxon>
        <taxon>Sphingomonadaceae</taxon>
        <taxon>Sphingomonas</taxon>
    </lineage>
</organism>